<feature type="region of interest" description="Disordered" evidence="1">
    <location>
        <begin position="1"/>
        <end position="96"/>
    </location>
</feature>
<name>A0ABQ3PVR4_9ACTN</name>
<evidence type="ECO:0000256" key="1">
    <source>
        <dbReference type="SAM" id="MobiDB-lite"/>
    </source>
</evidence>
<gene>
    <name evidence="2" type="ORF">Sdagh_08360</name>
</gene>
<sequence>MGSFDKCGTVGPAAAGPGGGTGTGRRCGAGRSRTITAVHPAPAACGGSRGEATGRGFRPYGDRPPYGHTRLPGRGRMTGVPVHRRPAPRPSTGGPSAVRGDAFLAAKVMGWAEFSGIIAHCYLHSQ</sequence>
<proteinExistence type="predicted"/>
<organism evidence="2 3">
    <name type="scientific">Streptomyces daghestanicus</name>
    <dbReference type="NCBI Taxonomy" id="66885"/>
    <lineage>
        <taxon>Bacteria</taxon>
        <taxon>Bacillati</taxon>
        <taxon>Actinomycetota</taxon>
        <taxon>Actinomycetes</taxon>
        <taxon>Kitasatosporales</taxon>
        <taxon>Streptomycetaceae</taxon>
        <taxon>Streptomyces</taxon>
    </lineage>
</organism>
<reference evidence="2" key="1">
    <citation type="submission" date="2024-05" db="EMBL/GenBank/DDBJ databases">
        <title>Whole genome shotgun sequence of Streptomyces daghestanicus NBRC 12762.</title>
        <authorList>
            <person name="Komaki H."/>
            <person name="Tamura T."/>
        </authorList>
    </citation>
    <scope>NUCLEOTIDE SEQUENCE</scope>
    <source>
        <strain evidence="2">NBRC 12762</strain>
    </source>
</reference>
<evidence type="ECO:0000313" key="3">
    <source>
        <dbReference type="Proteomes" id="UP001052655"/>
    </source>
</evidence>
<comment type="caution">
    <text evidence="2">The sequence shown here is derived from an EMBL/GenBank/DDBJ whole genome shotgun (WGS) entry which is preliminary data.</text>
</comment>
<dbReference type="Proteomes" id="UP001052655">
    <property type="component" value="Unassembled WGS sequence"/>
</dbReference>
<dbReference type="EMBL" id="BNDX01000002">
    <property type="protein sequence ID" value="GHI29106.1"/>
    <property type="molecule type" value="Genomic_DNA"/>
</dbReference>
<evidence type="ECO:0000313" key="2">
    <source>
        <dbReference type="EMBL" id="GHI29106.1"/>
    </source>
</evidence>
<feature type="compositionally biased region" description="Gly residues" evidence="1">
    <location>
        <begin position="16"/>
        <end position="27"/>
    </location>
</feature>
<accession>A0ABQ3PVR4</accession>
<protein>
    <submittedName>
        <fullName evidence="2">Uncharacterized protein</fullName>
    </submittedName>
</protein>
<keyword evidence="3" id="KW-1185">Reference proteome</keyword>